<dbReference type="Pfam" id="PF13180">
    <property type="entry name" value="PDZ_2"/>
    <property type="match status" value="1"/>
</dbReference>
<evidence type="ECO:0000313" key="8">
    <source>
        <dbReference type="Proteomes" id="UP000193061"/>
    </source>
</evidence>
<dbReference type="Gene3D" id="2.40.10.120">
    <property type="match status" value="1"/>
</dbReference>
<dbReference type="Pfam" id="PF13365">
    <property type="entry name" value="Trypsin_2"/>
    <property type="match status" value="1"/>
</dbReference>
<feature type="signal peptide" evidence="5">
    <location>
        <begin position="1"/>
        <end position="18"/>
    </location>
</feature>
<dbReference type="OrthoDB" id="9758917at2"/>
<dbReference type="RefSeq" id="WP_085807359.1">
    <property type="nucleotide sequence ID" value="NZ_FWFX01000015.1"/>
</dbReference>
<keyword evidence="2 7" id="KW-0645">Protease</keyword>
<evidence type="ECO:0000313" key="7">
    <source>
        <dbReference type="EMBL" id="SLN68727.1"/>
    </source>
</evidence>
<keyword evidence="8" id="KW-1185">Reference proteome</keyword>
<evidence type="ECO:0000256" key="3">
    <source>
        <dbReference type="ARBA" id="ARBA00022801"/>
    </source>
</evidence>
<dbReference type="PRINTS" id="PR00834">
    <property type="entry name" value="PROTEASES2C"/>
</dbReference>
<dbReference type="SUPFAM" id="SSF50494">
    <property type="entry name" value="Trypsin-like serine proteases"/>
    <property type="match status" value="1"/>
</dbReference>
<dbReference type="InterPro" id="IPR001478">
    <property type="entry name" value="PDZ"/>
</dbReference>
<dbReference type="AlphaFoldDB" id="A0A1X7A347"/>
<gene>
    <name evidence="7" type="primary">mucD</name>
    <name evidence="7" type="ORF">ROA7450_03697</name>
</gene>
<proteinExistence type="inferred from homology"/>
<protein>
    <submittedName>
        <fullName evidence="7">Putative periplasmic serine endoprotease DegP-like</fullName>
        <ecNumber evidence="7">3.4.21.107</ecNumber>
    </submittedName>
</protein>
<dbReference type="PANTHER" id="PTHR22939">
    <property type="entry name" value="SERINE PROTEASE FAMILY S1C HTRA-RELATED"/>
    <property type="match status" value="1"/>
</dbReference>
<reference evidence="7 8" key="1">
    <citation type="submission" date="2017-03" db="EMBL/GenBank/DDBJ databases">
        <authorList>
            <person name="Afonso C.L."/>
            <person name="Miller P.J."/>
            <person name="Scott M.A."/>
            <person name="Spackman E."/>
            <person name="Goraichik I."/>
            <person name="Dimitrov K.M."/>
            <person name="Suarez D.L."/>
            <person name="Swayne D.E."/>
        </authorList>
    </citation>
    <scope>NUCLEOTIDE SEQUENCE [LARGE SCALE GENOMIC DNA]</scope>
    <source>
        <strain evidence="7 8">CECT 7450</strain>
    </source>
</reference>
<feature type="chain" id="PRO_5012982165" evidence="5">
    <location>
        <begin position="19"/>
        <end position="459"/>
    </location>
</feature>
<evidence type="ECO:0000259" key="6">
    <source>
        <dbReference type="PROSITE" id="PS50106"/>
    </source>
</evidence>
<dbReference type="EC" id="3.4.21.107" evidence="7"/>
<evidence type="ECO:0000256" key="4">
    <source>
        <dbReference type="ARBA" id="ARBA00022825"/>
    </source>
</evidence>
<dbReference type="EMBL" id="FWFX01000015">
    <property type="protein sequence ID" value="SLN68727.1"/>
    <property type="molecule type" value="Genomic_DNA"/>
</dbReference>
<evidence type="ECO:0000256" key="1">
    <source>
        <dbReference type="ARBA" id="ARBA00010541"/>
    </source>
</evidence>
<dbReference type="InterPro" id="IPR001940">
    <property type="entry name" value="Peptidase_S1C"/>
</dbReference>
<dbReference type="Gene3D" id="2.30.42.10">
    <property type="match status" value="2"/>
</dbReference>
<accession>A0A1X7A347</accession>
<comment type="similarity">
    <text evidence="1">Belongs to the peptidase S1C family.</text>
</comment>
<dbReference type="SMART" id="SM00228">
    <property type="entry name" value="PDZ"/>
    <property type="match status" value="2"/>
</dbReference>
<keyword evidence="3 7" id="KW-0378">Hydrolase</keyword>
<organism evidence="7 8">
    <name type="scientific">Roseovarius albus</name>
    <dbReference type="NCBI Taxonomy" id="1247867"/>
    <lineage>
        <taxon>Bacteria</taxon>
        <taxon>Pseudomonadati</taxon>
        <taxon>Pseudomonadota</taxon>
        <taxon>Alphaproteobacteria</taxon>
        <taxon>Rhodobacterales</taxon>
        <taxon>Roseobacteraceae</taxon>
        <taxon>Roseovarius</taxon>
    </lineage>
</organism>
<sequence length="459" mass="48984">MLRLCVLLTLLLTPPALAETQVPKSQAEVSLSFVPVVKQAAPAVVNIYARIIHQGRRSPFQGDPFFEHFFKGFGDPRPRIENSLGSGVILTDDGIVVSNYHVVGMASEIRVISQDGREYDAEVLLGDQESDLAILRLKDASDLPYLELRNSDEVEVGELVLAIGNPFGVGQTVSSGIVSGLARSGTATGNSRGYFIQTDAPINPGNSGGALVDISGHLIGINTSILSRSGGSNGIGFAIPSALVAQFLDQMRDGRESFQRPWAGATGQPVTSDVADGLGLERPGGLILSQLHRQSPFREAGFEAGDIIAAVDGYTVNTPAEMIYRMSVAGIGKESLVTRIRDGQSEEIAVALMAAPETPDRGTITTGRKSPVPELVLSTINPAVIAEYNLPLMSEGAIVEDPGPVGARLGMRRGDVIAEVNGRPILNSDMAATLMRKARDYLRLDVMRGSRRLSLRYKL</sequence>
<dbReference type="GO" id="GO:0004252">
    <property type="term" value="F:serine-type endopeptidase activity"/>
    <property type="evidence" value="ECO:0007669"/>
    <property type="project" value="InterPro"/>
</dbReference>
<dbReference type="InterPro" id="IPR036034">
    <property type="entry name" value="PDZ_sf"/>
</dbReference>
<name>A0A1X7A347_9RHOB</name>
<feature type="domain" description="PDZ" evidence="6">
    <location>
        <begin position="399"/>
        <end position="450"/>
    </location>
</feature>
<dbReference type="PANTHER" id="PTHR22939:SF129">
    <property type="entry name" value="SERINE PROTEASE HTRA2, MITOCHONDRIAL"/>
    <property type="match status" value="1"/>
</dbReference>
<dbReference type="GO" id="GO:0006508">
    <property type="term" value="P:proteolysis"/>
    <property type="evidence" value="ECO:0007669"/>
    <property type="project" value="UniProtKB-KW"/>
</dbReference>
<evidence type="ECO:0000256" key="5">
    <source>
        <dbReference type="SAM" id="SignalP"/>
    </source>
</evidence>
<dbReference type="PROSITE" id="PS50106">
    <property type="entry name" value="PDZ"/>
    <property type="match status" value="1"/>
</dbReference>
<dbReference type="InterPro" id="IPR009003">
    <property type="entry name" value="Peptidase_S1_PA"/>
</dbReference>
<evidence type="ECO:0000256" key="2">
    <source>
        <dbReference type="ARBA" id="ARBA00022670"/>
    </source>
</evidence>
<keyword evidence="4" id="KW-0720">Serine protease</keyword>
<dbReference type="SUPFAM" id="SSF50156">
    <property type="entry name" value="PDZ domain-like"/>
    <property type="match status" value="2"/>
</dbReference>
<dbReference type="Proteomes" id="UP000193061">
    <property type="component" value="Unassembled WGS sequence"/>
</dbReference>
<keyword evidence="5" id="KW-0732">Signal</keyword>